<dbReference type="PROSITE" id="PS00109">
    <property type="entry name" value="PROTEIN_KINASE_TYR"/>
    <property type="match status" value="1"/>
</dbReference>
<evidence type="ECO:0000313" key="3">
    <source>
        <dbReference type="EnsemblFungi" id="MVLG_02820T0"/>
    </source>
</evidence>
<feature type="domain" description="Protein kinase" evidence="1">
    <location>
        <begin position="1"/>
        <end position="267"/>
    </location>
</feature>
<dbReference type="OrthoDB" id="5584477at2759"/>
<dbReference type="InParanoid" id="U5H6B7"/>
<evidence type="ECO:0000313" key="4">
    <source>
        <dbReference type="Proteomes" id="UP000017200"/>
    </source>
</evidence>
<dbReference type="InterPro" id="IPR008266">
    <property type="entry name" value="Tyr_kinase_AS"/>
</dbReference>
<dbReference type="SUPFAM" id="SSF56112">
    <property type="entry name" value="Protein kinase-like (PK-like)"/>
    <property type="match status" value="1"/>
</dbReference>
<keyword evidence="4" id="KW-1185">Reference proteome</keyword>
<accession>U5H6B7</accession>
<dbReference type="InterPro" id="IPR040976">
    <property type="entry name" value="Pkinase_fungal"/>
</dbReference>
<dbReference type="HOGENOM" id="CLU_1042799_0_0_1"/>
<gene>
    <name evidence="2" type="ORF">MVLG_02820</name>
</gene>
<dbReference type="InterPro" id="IPR011009">
    <property type="entry name" value="Kinase-like_dom_sf"/>
</dbReference>
<dbReference type="Pfam" id="PF17667">
    <property type="entry name" value="Pkinase_fungal"/>
    <property type="match status" value="1"/>
</dbReference>
<reference evidence="4" key="1">
    <citation type="submission" date="2010-11" db="EMBL/GenBank/DDBJ databases">
        <title>The genome sequence of Microbotryum violaceum strain p1A1 Lamole.</title>
        <authorList>
            <person name="Cuomo C."/>
            <person name="Perlin M."/>
            <person name="Young S.K."/>
            <person name="Zeng Q."/>
            <person name="Gargeya S."/>
            <person name="Alvarado L."/>
            <person name="Berlin A."/>
            <person name="Chapman S.B."/>
            <person name="Chen Z."/>
            <person name="Freedman E."/>
            <person name="Gellesch M."/>
            <person name="Goldberg J."/>
            <person name="Griggs A."/>
            <person name="Gujja S."/>
            <person name="Heilman E."/>
            <person name="Heiman D."/>
            <person name="Howarth C."/>
            <person name="Mehta T."/>
            <person name="Neiman D."/>
            <person name="Pearson M."/>
            <person name="Roberts A."/>
            <person name="Saif S."/>
            <person name="Shea T."/>
            <person name="Shenoy N."/>
            <person name="Sisk P."/>
            <person name="Stolte C."/>
            <person name="Sykes S."/>
            <person name="White J."/>
            <person name="Yandava C."/>
            <person name="Haas B."/>
            <person name="Nusbaum C."/>
            <person name="Birren B."/>
        </authorList>
    </citation>
    <scope>NUCLEOTIDE SEQUENCE [LARGE SCALE GENOMIC DNA]</scope>
    <source>
        <strain evidence="4">p1A1 Lamole</strain>
    </source>
</reference>
<reference evidence="3" key="4">
    <citation type="submission" date="2015-06" db="UniProtKB">
        <authorList>
            <consortium name="EnsemblFungi"/>
        </authorList>
    </citation>
    <scope>IDENTIFICATION</scope>
</reference>
<dbReference type="EMBL" id="AEIJ01000268">
    <property type="status" value="NOT_ANNOTATED_CDS"/>
    <property type="molecule type" value="Genomic_DNA"/>
</dbReference>
<dbReference type="PANTHER" id="PTHR38248">
    <property type="entry name" value="FUNK1 6"/>
    <property type="match status" value="1"/>
</dbReference>
<dbReference type="GO" id="GO:0004672">
    <property type="term" value="F:protein kinase activity"/>
    <property type="evidence" value="ECO:0007669"/>
    <property type="project" value="InterPro"/>
</dbReference>
<organism evidence="2">
    <name type="scientific">Microbotryum lychnidis-dioicae (strain p1A1 Lamole / MvSl-1064)</name>
    <name type="common">Anther smut fungus</name>
    <dbReference type="NCBI Taxonomy" id="683840"/>
    <lineage>
        <taxon>Eukaryota</taxon>
        <taxon>Fungi</taxon>
        <taxon>Dikarya</taxon>
        <taxon>Basidiomycota</taxon>
        <taxon>Pucciniomycotina</taxon>
        <taxon>Microbotryomycetes</taxon>
        <taxon>Microbotryales</taxon>
        <taxon>Microbotryaceae</taxon>
        <taxon>Microbotryum</taxon>
    </lineage>
</organism>
<dbReference type="PANTHER" id="PTHR38248:SF2">
    <property type="entry name" value="FUNK1 11"/>
    <property type="match status" value="1"/>
</dbReference>
<proteinExistence type="predicted"/>
<reference evidence="2 4" key="3">
    <citation type="journal article" date="2015" name="BMC Genomics">
        <title>Sex and parasites: genomic and transcriptomic analysis of Microbotryum lychnidis-dioicae, the biotrophic and plant-castrating anther smut fungus.</title>
        <authorList>
            <person name="Perlin M.H."/>
            <person name="Amselem J."/>
            <person name="Fontanillas E."/>
            <person name="Toh S.S."/>
            <person name="Chen Z."/>
            <person name="Goldberg J."/>
            <person name="Duplessis S."/>
            <person name="Henrissat B."/>
            <person name="Young S."/>
            <person name="Zeng Q."/>
            <person name="Aguileta G."/>
            <person name="Petit E."/>
            <person name="Badouin H."/>
            <person name="Andrews J."/>
            <person name="Razeeq D."/>
            <person name="Gabaldon T."/>
            <person name="Quesneville H."/>
            <person name="Giraud T."/>
            <person name="Hood M.E."/>
            <person name="Schultz D.J."/>
            <person name="Cuomo C.A."/>
        </authorList>
    </citation>
    <scope>NUCLEOTIDE SEQUENCE [LARGE SCALE GENOMIC DNA]</scope>
    <source>
        <strain evidence="2">P1A1 Lamole</strain>
        <strain evidence="4">p1A1 Lamole</strain>
    </source>
</reference>
<name>U5H6B7_USTV1</name>
<dbReference type="PROSITE" id="PS50011">
    <property type="entry name" value="PROTEIN_KINASE_DOM"/>
    <property type="match status" value="1"/>
</dbReference>
<dbReference type="Gene3D" id="1.10.510.10">
    <property type="entry name" value="Transferase(Phosphotransferase) domain 1"/>
    <property type="match status" value="1"/>
</dbReference>
<dbReference type="InterPro" id="IPR000719">
    <property type="entry name" value="Prot_kinase_dom"/>
</dbReference>
<sequence>MLASTNEVDDGFGNFVVSDKFLPPRAHDFESELGDISNLEIQELLFRRRSCTGRATSAFRVTARHAPVDPTSISLPTSATEYVMTVAWAEQSRLDDAIALCRKMHAASRIGTEGLSLSAGIYRDGLRTLPASFGEDESFDGINPRALELVFHQQCYWPLNTATTTRELAQAVLGVVKGHRNLYKLGYIHRDISKDNVVIDRDGVGVLIDYHVAVPHDRPCTELQHKTRSGTWPYLACSILAQPHQPLGVVHERWHDIESLFYVVMES</sequence>
<dbReference type="EnsemblFungi" id="MVLG_02820T0">
    <property type="protein sequence ID" value="MVLG_02820T0"/>
    <property type="gene ID" value="MVLG_02820"/>
</dbReference>
<dbReference type="EMBL" id="GL541665">
    <property type="protein sequence ID" value="KDE06933.1"/>
    <property type="molecule type" value="Genomic_DNA"/>
</dbReference>
<evidence type="ECO:0000313" key="2">
    <source>
        <dbReference type="EMBL" id="KDE06933.1"/>
    </source>
</evidence>
<dbReference type="STRING" id="683840.U5H6B7"/>
<reference evidence="2" key="2">
    <citation type="submission" date="2010-11" db="EMBL/GenBank/DDBJ databases">
        <authorList>
            <consortium name="The Broad Institute Genome Sequencing Platform"/>
            <person name="Earl A."/>
            <person name="Ward D."/>
            <person name="Feldgarden M."/>
            <person name="Gevers D."/>
            <person name="Butler R."/>
            <person name="Young S.K."/>
            <person name="Zeng Q."/>
            <person name="Gargeya S."/>
            <person name="Fitzgerald M."/>
            <person name="Haas B."/>
            <person name="Abouelleil A."/>
            <person name="Alvarado L."/>
            <person name="Arachchi H.M."/>
            <person name="Berlin A."/>
            <person name="Brown A."/>
            <person name="Chapman S.B."/>
            <person name="Chen Z."/>
            <person name="Dunbar C."/>
            <person name="Freedman E."/>
            <person name="Gearin G."/>
            <person name="Gellesch M."/>
            <person name="Goldberg J."/>
            <person name="Griggs A."/>
            <person name="Gujja S."/>
            <person name="Heilman E."/>
            <person name="Heiman D."/>
            <person name="Howarth C."/>
            <person name="Larson L."/>
            <person name="Lui A."/>
            <person name="MacDonald P.J.P."/>
            <person name="Mehta T."/>
            <person name="Montmayeur A."/>
            <person name="Murphy C."/>
            <person name="Neiman D."/>
            <person name="Pearson M."/>
            <person name="Priest M."/>
            <person name="Roberts A."/>
            <person name="Saif S."/>
            <person name="Shea T."/>
            <person name="Shenoy N."/>
            <person name="Sisk P."/>
            <person name="Stolte C."/>
            <person name="Sykes S."/>
            <person name="White J."/>
            <person name="Yandava C."/>
            <person name="Wortman J."/>
            <person name="Nusbaum C."/>
            <person name="Birren B."/>
        </authorList>
    </citation>
    <scope>NUCLEOTIDE SEQUENCE</scope>
    <source>
        <strain evidence="2">P1A1 Lamole</strain>
    </source>
</reference>
<dbReference type="AlphaFoldDB" id="U5H6B7"/>
<evidence type="ECO:0000259" key="1">
    <source>
        <dbReference type="PROSITE" id="PS50011"/>
    </source>
</evidence>
<dbReference type="Proteomes" id="UP000017200">
    <property type="component" value="Unassembled WGS sequence"/>
</dbReference>
<dbReference type="GO" id="GO:0005524">
    <property type="term" value="F:ATP binding"/>
    <property type="evidence" value="ECO:0007669"/>
    <property type="project" value="InterPro"/>
</dbReference>
<protein>
    <recommendedName>
        <fullName evidence="1">Protein kinase domain-containing protein</fullName>
    </recommendedName>
</protein>